<feature type="transmembrane region" description="Helical" evidence="7">
    <location>
        <begin position="106"/>
        <end position="127"/>
    </location>
</feature>
<proteinExistence type="inferred from homology"/>
<evidence type="ECO:0000256" key="4">
    <source>
        <dbReference type="ARBA" id="ARBA00022692"/>
    </source>
</evidence>
<sequence length="322" mass="35353">MAVYVLRRIVWAIVAALLILSLTFLLLYFTPETQLTELQFQAAQAGQDPNSVGDAYERYHGLDQPISVQYIEFMTNMVSLNWGWSETRSQPVITAMAEAIPYSMMYAVPSIFLSTILGIAIGLYSATHQYTRGDYAATAFAFFGLSIPDFWFAIVLLVVFGGTLGWVPILFDTSVATVSYANVKQLLLPVTVLTLTSVASLMRYSRAEALEYVEAAFVKTATAKGVGERRLLFRHIFRPAAVPLATILVGDLVGIVFVASYLIEVVFGIPGLGTLSYRAIVNQDTALVVGTVLVPAFLTIIGNLAQDIAYTMLDPRIDYSDR</sequence>
<dbReference type="KEGG" id="nas:GCU68_10385"/>
<dbReference type="SUPFAM" id="SSF161098">
    <property type="entry name" value="MetI-like"/>
    <property type="match status" value="1"/>
</dbReference>
<dbReference type="OrthoDB" id="44105at2157"/>
<dbReference type="InterPro" id="IPR000515">
    <property type="entry name" value="MetI-like"/>
</dbReference>
<dbReference type="PANTHER" id="PTHR30465:SF0">
    <property type="entry name" value="OLIGOPEPTIDE TRANSPORT SYSTEM PERMEASE PROTEIN APPB"/>
    <property type="match status" value="1"/>
</dbReference>
<dbReference type="CDD" id="cd06261">
    <property type="entry name" value="TM_PBP2"/>
    <property type="match status" value="1"/>
</dbReference>
<evidence type="ECO:0000256" key="7">
    <source>
        <dbReference type="RuleBase" id="RU363032"/>
    </source>
</evidence>
<comment type="subcellular location">
    <subcellularLocation>
        <location evidence="1 7">Cell membrane</location>
        <topology evidence="1 7">Multi-pass membrane protein</topology>
    </subcellularLocation>
</comment>
<evidence type="ECO:0000256" key="6">
    <source>
        <dbReference type="ARBA" id="ARBA00023136"/>
    </source>
</evidence>
<reference evidence="9 10" key="1">
    <citation type="journal article" date="2007" name="Int. J. Syst. Evol. Microbiol.">
        <title>Natronorubrum sulfidifaciens sp. nov., an extremely haloalkaliphilic archaeon isolated from Aiding salt lake in Xin-Jiang, China.</title>
        <authorList>
            <person name="Cui H.L."/>
            <person name="Tohty D."/>
            <person name="Liu H.C."/>
            <person name="Liu S.J."/>
            <person name="Oren A."/>
            <person name="Zhou P.J."/>
        </authorList>
    </citation>
    <scope>NUCLEOTIDE SEQUENCE [LARGE SCALE GENOMIC DNA]</scope>
    <source>
        <strain evidence="9 10">7-3</strain>
    </source>
</reference>
<keyword evidence="10" id="KW-1185">Reference proteome</keyword>
<evidence type="ECO:0000256" key="1">
    <source>
        <dbReference type="ARBA" id="ARBA00004651"/>
    </source>
</evidence>
<name>A0A5P9P4K2_9EURY</name>
<dbReference type="RefSeq" id="WP_152941345.1">
    <property type="nucleotide sequence ID" value="NZ_CP045488.1"/>
</dbReference>
<feature type="domain" description="ABC transmembrane type-1" evidence="8">
    <location>
        <begin position="100"/>
        <end position="310"/>
    </location>
</feature>
<dbReference type="InterPro" id="IPR035906">
    <property type="entry name" value="MetI-like_sf"/>
</dbReference>
<comment type="similarity">
    <text evidence="7">Belongs to the binding-protein-dependent transport system permease family.</text>
</comment>
<dbReference type="GO" id="GO:0005886">
    <property type="term" value="C:plasma membrane"/>
    <property type="evidence" value="ECO:0007669"/>
    <property type="project" value="UniProtKB-SubCell"/>
</dbReference>
<organism evidence="9 10">
    <name type="scientific">Natronorubrum aibiense</name>
    <dbReference type="NCBI Taxonomy" id="348826"/>
    <lineage>
        <taxon>Archaea</taxon>
        <taxon>Methanobacteriati</taxon>
        <taxon>Methanobacteriota</taxon>
        <taxon>Stenosarchaea group</taxon>
        <taxon>Halobacteria</taxon>
        <taxon>Halobacteriales</taxon>
        <taxon>Natrialbaceae</taxon>
        <taxon>Natronorubrum</taxon>
    </lineage>
</organism>
<evidence type="ECO:0000256" key="2">
    <source>
        <dbReference type="ARBA" id="ARBA00022448"/>
    </source>
</evidence>
<accession>A0A5P9P4K2</accession>
<dbReference type="Pfam" id="PF00528">
    <property type="entry name" value="BPD_transp_1"/>
    <property type="match status" value="1"/>
</dbReference>
<feature type="transmembrane region" description="Helical" evidence="7">
    <location>
        <begin position="9"/>
        <end position="29"/>
    </location>
</feature>
<gene>
    <name evidence="9" type="ORF">GCU68_10385</name>
</gene>
<dbReference type="PANTHER" id="PTHR30465">
    <property type="entry name" value="INNER MEMBRANE ABC TRANSPORTER"/>
    <property type="match status" value="1"/>
</dbReference>
<dbReference type="Gene3D" id="1.10.3720.10">
    <property type="entry name" value="MetI-like"/>
    <property type="match status" value="1"/>
</dbReference>
<feature type="transmembrane region" description="Helical" evidence="7">
    <location>
        <begin position="139"/>
        <end position="166"/>
    </location>
</feature>
<dbReference type="EMBL" id="CP045488">
    <property type="protein sequence ID" value="QFU82907.1"/>
    <property type="molecule type" value="Genomic_DNA"/>
</dbReference>
<keyword evidence="5 7" id="KW-1133">Transmembrane helix</keyword>
<evidence type="ECO:0000313" key="9">
    <source>
        <dbReference type="EMBL" id="QFU82907.1"/>
    </source>
</evidence>
<keyword evidence="4 7" id="KW-0812">Transmembrane</keyword>
<dbReference type="PROSITE" id="PS50928">
    <property type="entry name" value="ABC_TM1"/>
    <property type="match status" value="1"/>
</dbReference>
<keyword evidence="6 7" id="KW-0472">Membrane</keyword>
<dbReference type="Proteomes" id="UP000326170">
    <property type="component" value="Chromosome"/>
</dbReference>
<keyword evidence="2 7" id="KW-0813">Transport</keyword>
<keyword evidence="3" id="KW-1003">Cell membrane</keyword>
<protein>
    <submittedName>
        <fullName evidence="9">ABC transporter permease subunit</fullName>
    </submittedName>
</protein>
<evidence type="ECO:0000313" key="10">
    <source>
        <dbReference type="Proteomes" id="UP000326170"/>
    </source>
</evidence>
<dbReference type="Pfam" id="PF19300">
    <property type="entry name" value="BPD_transp_1_N"/>
    <property type="match status" value="1"/>
</dbReference>
<evidence type="ECO:0000256" key="3">
    <source>
        <dbReference type="ARBA" id="ARBA00022475"/>
    </source>
</evidence>
<evidence type="ECO:0000256" key="5">
    <source>
        <dbReference type="ARBA" id="ARBA00022989"/>
    </source>
</evidence>
<dbReference type="GeneID" id="42301455"/>
<dbReference type="AlphaFoldDB" id="A0A5P9P4K2"/>
<evidence type="ECO:0000259" key="8">
    <source>
        <dbReference type="PROSITE" id="PS50928"/>
    </source>
</evidence>
<dbReference type="InterPro" id="IPR045621">
    <property type="entry name" value="BPD_transp_1_N"/>
</dbReference>
<dbReference type="GO" id="GO:0055085">
    <property type="term" value="P:transmembrane transport"/>
    <property type="evidence" value="ECO:0007669"/>
    <property type="project" value="InterPro"/>
</dbReference>
<feature type="transmembrane region" description="Helical" evidence="7">
    <location>
        <begin position="285"/>
        <end position="305"/>
    </location>
</feature>